<dbReference type="Proteomes" id="UP001197378">
    <property type="component" value="Unassembled WGS sequence"/>
</dbReference>
<keyword evidence="1" id="KW-0472">Membrane</keyword>
<dbReference type="EMBL" id="JAAXYO010000033">
    <property type="protein sequence ID" value="MBU2787086.1"/>
    <property type="molecule type" value="Genomic_DNA"/>
</dbReference>
<reference evidence="2" key="1">
    <citation type="journal article" date="2021" name="ISME J.">
        <title>Genomic evolution of the class Acidithiobacillia: deep-branching Proteobacteria living in extreme acidic conditions.</title>
        <authorList>
            <person name="Moya-Beltran A."/>
            <person name="Beard S."/>
            <person name="Rojas-Villalobos C."/>
            <person name="Issotta F."/>
            <person name="Gallardo Y."/>
            <person name="Ulloa R."/>
            <person name="Giaveno A."/>
            <person name="Degli Esposti M."/>
            <person name="Johnson D.B."/>
            <person name="Quatrini R."/>
        </authorList>
    </citation>
    <scope>NUCLEOTIDE SEQUENCE</scope>
    <source>
        <strain evidence="2">VAN18-1</strain>
    </source>
</reference>
<evidence type="ECO:0000256" key="1">
    <source>
        <dbReference type="SAM" id="Phobius"/>
    </source>
</evidence>
<accession>A0AAE3CIT7</accession>
<keyword evidence="1" id="KW-1133">Transmembrane helix</keyword>
<feature type="transmembrane region" description="Helical" evidence="1">
    <location>
        <begin position="12"/>
        <end position="32"/>
    </location>
</feature>
<gene>
    <name evidence="2" type="ORF">HFQ13_02480</name>
</gene>
<keyword evidence="1" id="KW-0812">Transmembrane</keyword>
<evidence type="ECO:0000313" key="2">
    <source>
        <dbReference type="EMBL" id="MBU2787086.1"/>
    </source>
</evidence>
<sequence length="120" mass="12505">MSTDANSKASWMAVIIVILAIIVLVGFFFLWLHPAGPAPVAKTASSATALQSVSPTGSVVSVPDFVVAPGISQQGTIEGAIEGRCGNIAWQKLDPKELQELRKLCPRQAASAQGQGEAHP</sequence>
<comment type="caution">
    <text evidence="2">The sequence shown here is derived from an EMBL/GenBank/DDBJ whole genome shotgun (WGS) entry which is preliminary data.</text>
</comment>
<protein>
    <submittedName>
        <fullName evidence="2">Uncharacterized protein</fullName>
    </submittedName>
</protein>
<organism evidence="2 3">
    <name type="scientific">Igneacidithiobacillus copahuensis</name>
    <dbReference type="NCBI Taxonomy" id="2724909"/>
    <lineage>
        <taxon>Bacteria</taxon>
        <taxon>Pseudomonadati</taxon>
        <taxon>Pseudomonadota</taxon>
        <taxon>Acidithiobacillia</taxon>
        <taxon>Acidithiobacillales</taxon>
        <taxon>Acidithiobacillaceae</taxon>
        <taxon>Igneacidithiobacillus</taxon>
    </lineage>
</organism>
<dbReference type="AlphaFoldDB" id="A0AAE3CIT7"/>
<name>A0AAE3CIT7_9PROT</name>
<keyword evidence="3" id="KW-1185">Reference proteome</keyword>
<evidence type="ECO:0000313" key="3">
    <source>
        <dbReference type="Proteomes" id="UP001197378"/>
    </source>
</evidence>
<proteinExistence type="predicted"/>